<protein>
    <submittedName>
        <fullName evidence="2">Uncharacterized protein</fullName>
    </submittedName>
</protein>
<feature type="compositionally biased region" description="Basic and acidic residues" evidence="1">
    <location>
        <begin position="76"/>
        <end position="99"/>
    </location>
</feature>
<reference evidence="2 3" key="1">
    <citation type="submission" date="2021-05" db="EMBL/GenBank/DDBJ databases">
        <title>Bacteria Genome sequencing.</title>
        <authorList>
            <person name="Takabe Y."/>
            <person name="Nakajima Y."/>
            <person name="Suzuki S."/>
            <person name="Shiozaki T."/>
        </authorList>
    </citation>
    <scope>NUCLEOTIDE SEQUENCE [LARGE SCALE GENOMIC DNA]</scope>
    <source>
        <strain evidence="2 3">AI_62</strain>
    </source>
</reference>
<dbReference type="EMBL" id="BPFH01000013">
    <property type="protein sequence ID" value="GIT97157.1"/>
    <property type="molecule type" value="Genomic_DNA"/>
</dbReference>
<dbReference type="Proteomes" id="UP000786693">
    <property type="component" value="Unassembled WGS sequence"/>
</dbReference>
<evidence type="ECO:0000313" key="2">
    <source>
        <dbReference type="EMBL" id="GIT97157.1"/>
    </source>
</evidence>
<evidence type="ECO:0000256" key="1">
    <source>
        <dbReference type="SAM" id="MobiDB-lite"/>
    </source>
</evidence>
<feature type="region of interest" description="Disordered" evidence="1">
    <location>
        <begin position="73"/>
        <end position="116"/>
    </location>
</feature>
<sequence length="116" mass="13579">MMTKGNGPVDTFQDYPVEIAVFERQGENGTWHNAQVSKTYKEEDEYKRTSSFTRNDLLKLNALLPQAINRMQELAQEQREQPDKRPVQDMDTIRRDAQAHRARQAQRQGHEQGHEI</sequence>
<evidence type="ECO:0000313" key="3">
    <source>
        <dbReference type="Proteomes" id="UP000786693"/>
    </source>
</evidence>
<keyword evidence="3" id="KW-1185">Reference proteome</keyword>
<comment type="caution">
    <text evidence="2">The sequence shown here is derived from an EMBL/GenBank/DDBJ whole genome shotgun (WGS) entry which is preliminary data.</text>
</comment>
<gene>
    <name evidence="2" type="ORF">JANAI62_37800</name>
</gene>
<name>A0ABQ4NS02_9RHOB</name>
<proteinExistence type="predicted"/>
<organism evidence="2 3">
    <name type="scientific">Jannaschia pagri</name>
    <dbReference type="NCBI Taxonomy" id="2829797"/>
    <lineage>
        <taxon>Bacteria</taxon>
        <taxon>Pseudomonadati</taxon>
        <taxon>Pseudomonadota</taxon>
        <taxon>Alphaproteobacteria</taxon>
        <taxon>Rhodobacterales</taxon>
        <taxon>Roseobacteraceae</taxon>
        <taxon>Jannaschia</taxon>
    </lineage>
</organism>
<accession>A0ABQ4NS02</accession>